<dbReference type="GeneID" id="7823754"/>
<dbReference type="KEGG" id="tet:TTHERM_00585100"/>
<evidence type="ECO:0000256" key="1">
    <source>
        <dbReference type="SAM" id="MobiDB-lite"/>
    </source>
</evidence>
<dbReference type="Gene3D" id="2.60.40.150">
    <property type="entry name" value="C2 domain"/>
    <property type="match status" value="1"/>
</dbReference>
<accession>I7MCU6</accession>
<name>I7MCU6_TETTS</name>
<keyword evidence="3" id="KW-1185">Reference proteome</keyword>
<gene>
    <name evidence="2" type="ORF">TTHERM_00585100</name>
</gene>
<feature type="compositionally biased region" description="Polar residues" evidence="1">
    <location>
        <begin position="277"/>
        <end position="287"/>
    </location>
</feature>
<protein>
    <submittedName>
        <fullName evidence="2">Uncharacterized protein</fullName>
    </submittedName>
</protein>
<feature type="region of interest" description="Disordered" evidence="1">
    <location>
        <begin position="1"/>
        <end position="35"/>
    </location>
</feature>
<feature type="compositionally biased region" description="Low complexity" evidence="1">
    <location>
        <begin position="174"/>
        <end position="191"/>
    </location>
</feature>
<proteinExistence type="predicted"/>
<feature type="compositionally biased region" description="Polar residues" evidence="1">
    <location>
        <begin position="1"/>
        <end position="17"/>
    </location>
</feature>
<evidence type="ECO:0000313" key="2">
    <source>
        <dbReference type="EMBL" id="EAR84953.2"/>
    </source>
</evidence>
<dbReference type="EMBL" id="GG662510">
    <property type="protein sequence ID" value="EAR84953.2"/>
    <property type="molecule type" value="Genomic_DNA"/>
</dbReference>
<feature type="compositionally biased region" description="Basic and acidic residues" evidence="1">
    <location>
        <begin position="288"/>
        <end position="303"/>
    </location>
</feature>
<dbReference type="Proteomes" id="UP000009168">
    <property type="component" value="Unassembled WGS sequence"/>
</dbReference>
<dbReference type="RefSeq" id="XP_001032616.2">
    <property type="nucleotide sequence ID" value="XM_001032616.2"/>
</dbReference>
<feature type="compositionally biased region" description="Low complexity" evidence="1">
    <location>
        <begin position="18"/>
        <end position="31"/>
    </location>
</feature>
<dbReference type="InterPro" id="IPR035892">
    <property type="entry name" value="C2_domain_sf"/>
</dbReference>
<reference evidence="3" key="1">
    <citation type="journal article" date="2006" name="PLoS Biol.">
        <title>Macronuclear genome sequence of the ciliate Tetrahymena thermophila, a model eukaryote.</title>
        <authorList>
            <person name="Eisen J.A."/>
            <person name="Coyne R.S."/>
            <person name="Wu M."/>
            <person name="Wu D."/>
            <person name="Thiagarajan M."/>
            <person name="Wortman J.R."/>
            <person name="Badger J.H."/>
            <person name="Ren Q."/>
            <person name="Amedeo P."/>
            <person name="Jones K.M."/>
            <person name="Tallon L.J."/>
            <person name="Delcher A.L."/>
            <person name="Salzberg S.L."/>
            <person name="Silva J.C."/>
            <person name="Haas B.J."/>
            <person name="Majoros W.H."/>
            <person name="Farzad M."/>
            <person name="Carlton J.M."/>
            <person name="Smith R.K. Jr."/>
            <person name="Garg J."/>
            <person name="Pearlman R.E."/>
            <person name="Karrer K.M."/>
            <person name="Sun L."/>
            <person name="Manning G."/>
            <person name="Elde N.C."/>
            <person name="Turkewitz A.P."/>
            <person name="Asai D.J."/>
            <person name="Wilkes D.E."/>
            <person name="Wang Y."/>
            <person name="Cai H."/>
            <person name="Collins K."/>
            <person name="Stewart B.A."/>
            <person name="Lee S.R."/>
            <person name="Wilamowska K."/>
            <person name="Weinberg Z."/>
            <person name="Ruzzo W.L."/>
            <person name="Wloga D."/>
            <person name="Gaertig J."/>
            <person name="Frankel J."/>
            <person name="Tsao C.-C."/>
            <person name="Gorovsky M.A."/>
            <person name="Keeling P.J."/>
            <person name="Waller R.F."/>
            <person name="Patron N.J."/>
            <person name="Cherry J.M."/>
            <person name="Stover N.A."/>
            <person name="Krieger C.J."/>
            <person name="del Toro C."/>
            <person name="Ryder H.F."/>
            <person name="Williamson S.C."/>
            <person name="Barbeau R.A."/>
            <person name="Hamilton E.P."/>
            <person name="Orias E."/>
        </authorList>
    </citation>
    <scope>NUCLEOTIDE SEQUENCE [LARGE SCALE GENOMIC DNA]</scope>
    <source>
        <strain evidence="3">SB210</strain>
    </source>
</reference>
<sequence>MQDNGQTQVGQSNGEQAENQSPNHENNNNQQHKNHSNDLKQIVSVQISHIAFTIDKNQNNNQNEQIHLQCILKYNNQAFQTNYVQQQQSQYKWSDESTFETARQNENQQLEVDVYQKKDDQNELFGKTIINLQHFLSDLKEYLNQKVEISNAGEVIGYLTYTAKSYSNDDQQNKHQQVKQNEQHNNQQNEHNSQEKREENFEKEQQREHEQQKEVHHEQDKEQHNKNQQQNSQIDHQEDNKHKQKHENENEIKQNNEEKNKKAVEAKQNKSEHKHTNVNSQNESSITEDTKSQKKKTQQDKSLNESIVSSKKNFDYNPAAKNLKSGYGLSEYHSAHTLQTSVHSVSFPKGLRFQQSTLERPSAPYTILPSSFDSNNSLRGPSFGSGSRDLLHLSSNPGPGAYEISTKNLKKESTKGFVFGVSRSQCKNAIGLMKSDIMRSGSTKNISQGGRNYDSFISKDFSNGLKLPALNGSLSSRNLPNYHYQRQKQF</sequence>
<organism evidence="2 3">
    <name type="scientific">Tetrahymena thermophila (strain SB210)</name>
    <dbReference type="NCBI Taxonomy" id="312017"/>
    <lineage>
        <taxon>Eukaryota</taxon>
        <taxon>Sar</taxon>
        <taxon>Alveolata</taxon>
        <taxon>Ciliophora</taxon>
        <taxon>Intramacronucleata</taxon>
        <taxon>Oligohymenophorea</taxon>
        <taxon>Hymenostomatida</taxon>
        <taxon>Tetrahymenina</taxon>
        <taxon>Tetrahymenidae</taxon>
        <taxon>Tetrahymena</taxon>
    </lineage>
</organism>
<evidence type="ECO:0000313" key="3">
    <source>
        <dbReference type="Proteomes" id="UP000009168"/>
    </source>
</evidence>
<dbReference type="InParanoid" id="I7MCU6"/>
<feature type="compositionally biased region" description="Basic and acidic residues" evidence="1">
    <location>
        <begin position="235"/>
        <end position="275"/>
    </location>
</feature>
<feature type="compositionally biased region" description="Basic and acidic residues" evidence="1">
    <location>
        <begin position="192"/>
        <end position="225"/>
    </location>
</feature>
<feature type="region of interest" description="Disordered" evidence="1">
    <location>
        <begin position="168"/>
        <end position="306"/>
    </location>
</feature>
<dbReference type="SUPFAM" id="SSF49562">
    <property type="entry name" value="C2 domain (Calcium/lipid-binding domain, CaLB)"/>
    <property type="match status" value="1"/>
</dbReference>
<dbReference type="AlphaFoldDB" id="I7MCU6"/>